<dbReference type="Gene3D" id="2.60.40.10">
    <property type="entry name" value="Immunoglobulins"/>
    <property type="match status" value="5"/>
</dbReference>
<feature type="domain" description="Ig-like" evidence="7">
    <location>
        <begin position="244"/>
        <end position="316"/>
    </location>
</feature>
<dbReference type="InterPro" id="IPR036116">
    <property type="entry name" value="FN3_sf"/>
</dbReference>
<evidence type="ECO:0000256" key="1">
    <source>
        <dbReference type="ARBA" id="ARBA00022729"/>
    </source>
</evidence>
<feature type="region of interest" description="Disordered" evidence="5">
    <location>
        <begin position="984"/>
        <end position="1004"/>
    </location>
</feature>
<name>A0ABY7E6W3_MYAAR</name>
<dbReference type="Pfam" id="PF13895">
    <property type="entry name" value="Ig_2"/>
    <property type="match status" value="1"/>
</dbReference>
<dbReference type="CDD" id="cd00096">
    <property type="entry name" value="Ig"/>
    <property type="match status" value="1"/>
</dbReference>
<keyword evidence="2" id="KW-1015">Disulfide bond</keyword>
<dbReference type="EMBL" id="CP111016">
    <property type="protein sequence ID" value="WAR05752.1"/>
    <property type="molecule type" value="Genomic_DNA"/>
</dbReference>
<evidence type="ECO:0000256" key="4">
    <source>
        <dbReference type="ARBA" id="ARBA00023319"/>
    </source>
</evidence>
<evidence type="ECO:0000256" key="6">
    <source>
        <dbReference type="SAM" id="SignalP"/>
    </source>
</evidence>
<dbReference type="PROSITE" id="PS50835">
    <property type="entry name" value="IG_LIKE"/>
    <property type="match status" value="7"/>
</dbReference>
<dbReference type="SUPFAM" id="SSF49265">
    <property type="entry name" value="Fibronectin type III"/>
    <property type="match status" value="1"/>
</dbReference>
<dbReference type="InterPro" id="IPR003599">
    <property type="entry name" value="Ig_sub"/>
</dbReference>
<organism evidence="9 10">
    <name type="scientific">Mya arenaria</name>
    <name type="common">Soft-shell clam</name>
    <dbReference type="NCBI Taxonomy" id="6604"/>
    <lineage>
        <taxon>Eukaryota</taxon>
        <taxon>Metazoa</taxon>
        <taxon>Spiralia</taxon>
        <taxon>Lophotrochozoa</taxon>
        <taxon>Mollusca</taxon>
        <taxon>Bivalvia</taxon>
        <taxon>Autobranchia</taxon>
        <taxon>Heteroconchia</taxon>
        <taxon>Euheterodonta</taxon>
        <taxon>Imparidentia</taxon>
        <taxon>Neoheterodontei</taxon>
        <taxon>Myida</taxon>
        <taxon>Myoidea</taxon>
        <taxon>Myidae</taxon>
        <taxon>Mya</taxon>
    </lineage>
</organism>
<dbReference type="InterPro" id="IPR003961">
    <property type="entry name" value="FN3_dom"/>
</dbReference>
<proteinExistence type="predicted"/>
<dbReference type="SMART" id="SM00409">
    <property type="entry name" value="IG"/>
    <property type="match status" value="6"/>
</dbReference>
<dbReference type="InterPro" id="IPR013783">
    <property type="entry name" value="Ig-like_fold"/>
</dbReference>
<dbReference type="PROSITE" id="PS50853">
    <property type="entry name" value="FN3"/>
    <property type="match status" value="1"/>
</dbReference>
<dbReference type="PANTHER" id="PTHR44337:SF20">
    <property type="entry name" value="CARCINOEMBRYONIC ANTIGEN-RELATED CELL ADHESION MOLECULE 5-RELATED"/>
    <property type="match status" value="1"/>
</dbReference>
<sequence length="1028" mass="112560">MELYSFLLVWINTLVFIDSVRACPASSPRLFQRVHDDVVKISMITTVNTQGLISYHIRKDETNLMSIDFYNGAIMDQEPCTPTDCTFSGNAANGDFSITLSNIQVTSAGTYKVIETQSKEEKACKTLFVLGDPEPPIISSNNDPSVGGNVSVTCSSTSTTTPKNHGLSLSYTWLIDGHTNPANTRYSYSASRHKLTISYVRKMDSTIVMKCSATENVTNGYTSSESLGFTINVLYGPDSVSFSPNITSYEKLLNTVLDPVMCQADCNGCSFSWSRGQTTIVNTDVLNLMSLLVNEAGQYTCTASRTGATTKEKTLSIKVIHGPSSGSLNPADTHYTVEIGETLATVTCSASCWPCSYMWTGPGDFSSSGQTISLQGATKASDGRYTCTATNDRTSTVSSTYFDVNVVYGPESITFNTSSTTIRQREGSLFLPVECQSDCKGCTFMWNKDRAPFTSTAILDLATLQKSEAGVYSCTASRTGARSMVKQLKVQSIYGPDHAAVLPVSTQYELNDGNTMDSVVCSSDCFPECSLMWVPSLLSYQGNLSLGVLHKESAGLYTCVASNPEWSEKSVNVTITVRVRYGPVRAILNVSSPFTVTEGETIENIGCTSDCWPGCRQEWMDAANVTIQPSGTLSLEKATRDNAGSYVCILENTAEEYTKKAETSLILIVEYPPDVHVQTTNTTSDDTSVVLECIANGVPNSYTYINWKQEWPGTNLTRVIPESGYPTLRLTNLSYEYSGIYTCSVSNGVVRYPTTETVMEASTYLLVKDAPVVLFPQLSHDGVIVVSGKLGDTLSLQIKIYSNYGSVVAKLKDSGKNTSENKSVTMDVFESAVELPIMGHVRNDIGFVLNITITIEESDYFTFYPVSIENDFKATLLDIEVKSEGPPEIPRTLTIEKVMQHSIDISWFGNFNGGFKQTFAIQTSKDGVDWNNATLLEEDVLNRREQYHQTVDKLDHTTKYYLRMYAFNKLGESEHTNVLQATTASSRDVPSDQDGHGAENPGYNAAGAYEVVSATKESPVYDALIYDR</sequence>
<evidence type="ECO:0000256" key="5">
    <source>
        <dbReference type="SAM" id="MobiDB-lite"/>
    </source>
</evidence>
<reference evidence="9" key="1">
    <citation type="submission" date="2022-11" db="EMBL/GenBank/DDBJ databases">
        <title>Centuries of genome instability and evolution in soft-shell clam transmissible cancer (bioRxiv).</title>
        <authorList>
            <person name="Hart S.F.M."/>
            <person name="Yonemitsu M.A."/>
            <person name="Giersch R.M."/>
            <person name="Beal B.F."/>
            <person name="Arriagada G."/>
            <person name="Davis B.W."/>
            <person name="Ostrander E.A."/>
            <person name="Goff S.P."/>
            <person name="Metzger M.J."/>
        </authorList>
    </citation>
    <scope>NUCLEOTIDE SEQUENCE</scope>
    <source>
        <strain evidence="9">MELC-2E11</strain>
        <tissue evidence="9">Siphon/mantle</tissue>
    </source>
</reference>
<feature type="domain" description="Ig-like" evidence="7">
    <location>
        <begin position="673"/>
        <end position="759"/>
    </location>
</feature>
<evidence type="ECO:0000259" key="7">
    <source>
        <dbReference type="PROSITE" id="PS50835"/>
    </source>
</evidence>
<feature type="domain" description="Fibronectin type-III" evidence="8">
    <location>
        <begin position="889"/>
        <end position="986"/>
    </location>
</feature>
<evidence type="ECO:0000256" key="3">
    <source>
        <dbReference type="ARBA" id="ARBA00023180"/>
    </source>
</evidence>
<accession>A0ABY7E6W3</accession>
<feature type="chain" id="PRO_5045740392" evidence="6">
    <location>
        <begin position="23"/>
        <end position="1028"/>
    </location>
</feature>
<gene>
    <name evidence="9" type="ORF">MAR_021121</name>
</gene>
<evidence type="ECO:0000313" key="10">
    <source>
        <dbReference type="Proteomes" id="UP001164746"/>
    </source>
</evidence>
<keyword evidence="1 6" id="KW-0732">Signal</keyword>
<dbReference type="SUPFAM" id="SSF48726">
    <property type="entry name" value="Immunoglobulin"/>
    <property type="match status" value="5"/>
</dbReference>
<dbReference type="InterPro" id="IPR036179">
    <property type="entry name" value="Ig-like_dom_sf"/>
</dbReference>
<feature type="domain" description="Ig-like" evidence="7">
    <location>
        <begin position="410"/>
        <end position="491"/>
    </location>
</feature>
<feature type="domain" description="Ig-like" evidence="7">
    <location>
        <begin position="323"/>
        <end position="398"/>
    </location>
</feature>
<feature type="domain" description="Ig-like" evidence="7">
    <location>
        <begin position="133"/>
        <end position="228"/>
    </location>
</feature>
<protein>
    <submittedName>
        <fullName evidence="9">CEAM5-like protein</fullName>
    </submittedName>
</protein>
<dbReference type="PANTHER" id="PTHR44337">
    <property type="entry name" value="CARCINOEMBRYONIC ANTIGEN-RELATED CELL ADHESION MOLECULE 8"/>
    <property type="match status" value="1"/>
</dbReference>
<keyword evidence="10" id="KW-1185">Reference proteome</keyword>
<feature type="domain" description="Ig-like" evidence="7">
    <location>
        <begin position="496"/>
        <end position="576"/>
    </location>
</feature>
<dbReference type="SMART" id="SM00408">
    <property type="entry name" value="IGc2"/>
    <property type="match status" value="2"/>
</dbReference>
<dbReference type="CDD" id="cd00063">
    <property type="entry name" value="FN3"/>
    <property type="match status" value="1"/>
</dbReference>
<feature type="domain" description="Ig-like" evidence="7">
    <location>
        <begin position="583"/>
        <end position="664"/>
    </location>
</feature>
<keyword evidence="3" id="KW-0325">Glycoprotein</keyword>
<dbReference type="InterPro" id="IPR003598">
    <property type="entry name" value="Ig_sub2"/>
</dbReference>
<keyword evidence="4" id="KW-0393">Immunoglobulin domain</keyword>
<evidence type="ECO:0000313" key="9">
    <source>
        <dbReference type="EMBL" id="WAR05752.1"/>
    </source>
</evidence>
<evidence type="ECO:0000259" key="8">
    <source>
        <dbReference type="PROSITE" id="PS50853"/>
    </source>
</evidence>
<dbReference type="InterPro" id="IPR007110">
    <property type="entry name" value="Ig-like_dom"/>
</dbReference>
<dbReference type="InterPro" id="IPR052598">
    <property type="entry name" value="IgSF_CEA-related"/>
</dbReference>
<evidence type="ECO:0000256" key="2">
    <source>
        <dbReference type="ARBA" id="ARBA00023157"/>
    </source>
</evidence>
<dbReference type="Proteomes" id="UP001164746">
    <property type="component" value="Chromosome 5"/>
</dbReference>
<feature type="signal peptide" evidence="6">
    <location>
        <begin position="1"/>
        <end position="22"/>
    </location>
</feature>